<protein>
    <submittedName>
        <fullName evidence="3">PspA/IM30 family protein</fullName>
    </submittedName>
</protein>
<comment type="caution">
    <text evidence="3">The sequence shown here is derived from an EMBL/GenBank/DDBJ whole genome shotgun (WGS) entry which is preliminary data.</text>
</comment>
<dbReference type="EMBL" id="JBHSLD010000006">
    <property type="protein sequence ID" value="MFC5380230.1"/>
    <property type="molecule type" value="Genomic_DNA"/>
</dbReference>
<keyword evidence="4" id="KW-1185">Reference proteome</keyword>
<name>A0ABW0GJZ4_9MICO</name>
<keyword evidence="2" id="KW-0175">Coiled coil</keyword>
<feature type="coiled-coil region" evidence="2">
    <location>
        <begin position="139"/>
        <end position="166"/>
    </location>
</feature>
<dbReference type="RefSeq" id="WP_340267168.1">
    <property type="nucleotide sequence ID" value="NZ_JBBEOG010000001.1"/>
</dbReference>
<sequence>MSQQSIFGRISQLARANINALIDGAEDPEKMLDQMIRDYTANITEAEQAVAQTIGNLRLMEADRDEDAAAARDWGSKAIAASTRADQLRSAGSGAEADRLDGLAKVAIERQIKAEQDASALDSQITAQQEVVTKLRTGLDGMKGKLQDLKQRRDQLVSRQKVAQAQNQMHDAIKSIDLADPTSELSRFEEKIRREEARALGAAELAASSLDRQFAELEDAGTAIEVESRLAALKSAQQDRQ</sequence>
<evidence type="ECO:0000256" key="2">
    <source>
        <dbReference type="SAM" id="Coils"/>
    </source>
</evidence>
<evidence type="ECO:0000256" key="1">
    <source>
        <dbReference type="ARBA" id="ARBA00043985"/>
    </source>
</evidence>
<accession>A0ABW0GJZ4</accession>
<dbReference type="PANTHER" id="PTHR31088:SF6">
    <property type="entry name" value="PHAGE SHOCK PROTEIN A"/>
    <property type="match status" value="1"/>
</dbReference>
<evidence type="ECO:0000313" key="4">
    <source>
        <dbReference type="Proteomes" id="UP001596122"/>
    </source>
</evidence>
<dbReference type="Pfam" id="PF04012">
    <property type="entry name" value="PspA_IM30"/>
    <property type="match status" value="1"/>
</dbReference>
<organism evidence="3 4">
    <name type="scientific">Aquipuribacter nitratireducens</name>
    <dbReference type="NCBI Taxonomy" id="650104"/>
    <lineage>
        <taxon>Bacteria</taxon>
        <taxon>Bacillati</taxon>
        <taxon>Actinomycetota</taxon>
        <taxon>Actinomycetes</taxon>
        <taxon>Micrococcales</taxon>
        <taxon>Intrasporangiaceae</taxon>
        <taxon>Aquipuribacter</taxon>
    </lineage>
</organism>
<reference evidence="4" key="1">
    <citation type="journal article" date="2019" name="Int. J. Syst. Evol. Microbiol.">
        <title>The Global Catalogue of Microorganisms (GCM) 10K type strain sequencing project: providing services to taxonomists for standard genome sequencing and annotation.</title>
        <authorList>
            <consortium name="The Broad Institute Genomics Platform"/>
            <consortium name="The Broad Institute Genome Sequencing Center for Infectious Disease"/>
            <person name="Wu L."/>
            <person name="Ma J."/>
        </authorList>
    </citation>
    <scope>NUCLEOTIDE SEQUENCE [LARGE SCALE GENOMIC DNA]</scope>
    <source>
        <strain evidence="4">CCUG 43114</strain>
    </source>
</reference>
<dbReference type="Proteomes" id="UP001596122">
    <property type="component" value="Unassembled WGS sequence"/>
</dbReference>
<proteinExistence type="inferred from homology"/>
<dbReference type="InterPro" id="IPR007157">
    <property type="entry name" value="PspA_VIPP1"/>
</dbReference>
<comment type="similarity">
    <text evidence="1">Belongs to the PspA/Vipp/IM30 family.</text>
</comment>
<evidence type="ECO:0000313" key="3">
    <source>
        <dbReference type="EMBL" id="MFC5380230.1"/>
    </source>
</evidence>
<gene>
    <name evidence="3" type="ORF">ACFPJ6_05460</name>
</gene>
<dbReference type="PANTHER" id="PTHR31088">
    <property type="entry name" value="MEMBRANE-ASSOCIATED PROTEIN VIPP1, CHLOROPLASTIC"/>
    <property type="match status" value="1"/>
</dbReference>